<dbReference type="InterPro" id="IPR018359">
    <property type="entry name" value="Bromodomain_CS"/>
</dbReference>
<dbReference type="CDD" id="cd04369">
    <property type="entry name" value="Bromodomain"/>
    <property type="match status" value="1"/>
</dbReference>
<proteinExistence type="predicted"/>
<evidence type="ECO:0000256" key="2">
    <source>
        <dbReference type="PROSITE-ProRule" id="PRU00035"/>
    </source>
</evidence>
<sequence>MNSRLFRVSTQSVSPQLNAFFLQVLDTVRRHKNGPLFFEQVDPISQLLPTYFDYIKRPLCFTQVRFNLSSGYYSFVYEFLRDVRLVFDNCRIFWTNENNKDFVKAADEVEGQFLNLLERKIKVDSAELAEISNYQFRNVFVQKKMQLMNVTKQFNELSFKGQQVVISFLEREGITGFQFGPKQFGVFKQFQRLVAVVGAEK</sequence>
<dbReference type="InterPro" id="IPR036427">
    <property type="entry name" value="Bromodomain-like_sf"/>
</dbReference>
<dbReference type="InterPro" id="IPR001487">
    <property type="entry name" value="Bromodomain"/>
</dbReference>
<dbReference type="SMART" id="SM00297">
    <property type="entry name" value="BROMO"/>
    <property type="match status" value="1"/>
</dbReference>
<dbReference type="SUPFAM" id="SSF47370">
    <property type="entry name" value="Bromodomain"/>
    <property type="match status" value="1"/>
</dbReference>
<dbReference type="EMBL" id="CAXDID020000026">
    <property type="protein sequence ID" value="CAL5991057.1"/>
    <property type="molecule type" value="Genomic_DNA"/>
</dbReference>
<keyword evidence="1 2" id="KW-0103">Bromodomain</keyword>
<dbReference type="Proteomes" id="UP001642409">
    <property type="component" value="Unassembled WGS sequence"/>
</dbReference>
<dbReference type="Gene3D" id="1.20.920.10">
    <property type="entry name" value="Bromodomain-like"/>
    <property type="match status" value="1"/>
</dbReference>
<reference evidence="4 5" key="1">
    <citation type="submission" date="2024-07" db="EMBL/GenBank/DDBJ databases">
        <authorList>
            <person name="Akdeniz Z."/>
        </authorList>
    </citation>
    <scope>NUCLEOTIDE SEQUENCE [LARGE SCALE GENOMIC DNA]</scope>
</reference>
<comment type="caution">
    <text evidence="4">The sequence shown here is derived from an EMBL/GenBank/DDBJ whole genome shotgun (WGS) entry which is preliminary data.</text>
</comment>
<dbReference type="PROSITE" id="PS00633">
    <property type="entry name" value="BROMODOMAIN_1"/>
    <property type="match status" value="1"/>
</dbReference>
<dbReference type="PRINTS" id="PR00503">
    <property type="entry name" value="BROMODOMAIN"/>
</dbReference>
<organism evidence="4 5">
    <name type="scientific">Hexamita inflata</name>
    <dbReference type="NCBI Taxonomy" id="28002"/>
    <lineage>
        <taxon>Eukaryota</taxon>
        <taxon>Metamonada</taxon>
        <taxon>Diplomonadida</taxon>
        <taxon>Hexamitidae</taxon>
        <taxon>Hexamitinae</taxon>
        <taxon>Hexamita</taxon>
    </lineage>
</organism>
<protein>
    <submittedName>
        <fullName evidence="4">Bromodomain-containing_protein</fullName>
    </submittedName>
</protein>
<evidence type="ECO:0000256" key="1">
    <source>
        <dbReference type="ARBA" id="ARBA00023117"/>
    </source>
</evidence>
<dbReference type="Pfam" id="PF00439">
    <property type="entry name" value="Bromodomain"/>
    <property type="match status" value="1"/>
</dbReference>
<accession>A0ABP1HHE3</accession>
<dbReference type="PROSITE" id="PS50014">
    <property type="entry name" value="BROMODOMAIN_2"/>
    <property type="match status" value="1"/>
</dbReference>
<dbReference type="PANTHER" id="PTHR45926">
    <property type="entry name" value="OSJNBA0053K19.4 PROTEIN"/>
    <property type="match status" value="1"/>
</dbReference>
<gene>
    <name evidence="4" type="ORF">HINF_LOCUS11889</name>
</gene>
<evidence type="ECO:0000259" key="3">
    <source>
        <dbReference type="PROSITE" id="PS50014"/>
    </source>
</evidence>
<evidence type="ECO:0000313" key="4">
    <source>
        <dbReference type="EMBL" id="CAL5991057.1"/>
    </source>
</evidence>
<name>A0ABP1HHE3_9EUKA</name>
<evidence type="ECO:0000313" key="5">
    <source>
        <dbReference type="Proteomes" id="UP001642409"/>
    </source>
</evidence>
<feature type="domain" description="Bromo" evidence="3">
    <location>
        <begin position="29"/>
        <end position="93"/>
    </location>
</feature>
<keyword evidence="5" id="KW-1185">Reference proteome</keyword>